<dbReference type="Proteomes" id="UP000053820">
    <property type="component" value="Unassembled WGS sequence"/>
</dbReference>
<accession>A0A0C9VRQ2</accession>
<feature type="non-terminal residue" evidence="1">
    <location>
        <position position="165"/>
    </location>
</feature>
<evidence type="ECO:0000313" key="1">
    <source>
        <dbReference type="EMBL" id="KIJ60510.1"/>
    </source>
</evidence>
<keyword evidence="2" id="KW-1185">Reference proteome</keyword>
<dbReference type="EMBL" id="KN839871">
    <property type="protein sequence ID" value="KIJ60510.1"/>
    <property type="molecule type" value="Genomic_DNA"/>
</dbReference>
<protein>
    <submittedName>
        <fullName evidence="1">Uncharacterized protein</fullName>
    </submittedName>
</protein>
<dbReference type="HOGENOM" id="CLU_1543743_0_0_1"/>
<proteinExistence type="predicted"/>
<dbReference type="AlphaFoldDB" id="A0A0C9VRQ2"/>
<reference evidence="1 2" key="1">
    <citation type="submission" date="2014-04" db="EMBL/GenBank/DDBJ databases">
        <title>Evolutionary Origins and Diversification of the Mycorrhizal Mutualists.</title>
        <authorList>
            <consortium name="DOE Joint Genome Institute"/>
            <consortium name="Mycorrhizal Genomics Consortium"/>
            <person name="Kohler A."/>
            <person name="Kuo A."/>
            <person name="Nagy L.G."/>
            <person name="Floudas D."/>
            <person name="Copeland A."/>
            <person name="Barry K.W."/>
            <person name="Cichocki N."/>
            <person name="Veneault-Fourrey C."/>
            <person name="LaButti K."/>
            <person name="Lindquist E.A."/>
            <person name="Lipzen A."/>
            <person name="Lundell T."/>
            <person name="Morin E."/>
            <person name="Murat C."/>
            <person name="Riley R."/>
            <person name="Ohm R."/>
            <person name="Sun H."/>
            <person name="Tunlid A."/>
            <person name="Henrissat B."/>
            <person name="Grigoriev I.V."/>
            <person name="Hibbett D.S."/>
            <person name="Martin F."/>
        </authorList>
    </citation>
    <scope>NUCLEOTIDE SEQUENCE [LARGE SCALE GENOMIC DNA]</scope>
    <source>
        <strain evidence="1 2">MD-312</strain>
    </source>
</reference>
<dbReference type="OrthoDB" id="3061761at2759"/>
<feature type="non-terminal residue" evidence="1">
    <location>
        <position position="1"/>
    </location>
</feature>
<name>A0A0C9VRQ2_9AGAM</name>
<evidence type="ECO:0000313" key="2">
    <source>
        <dbReference type="Proteomes" id="UP000053820"/>
    </source>
</evidence>
<organism evidence="1 2">
    <name type="scientific">Hydnomerulius pinastri MD-312</name>
    <dbReference type="NCBI Taxonomy" id="994086"/>
    <lineage>
        <taxon>Eukaryota</taxon>
        <taxon>Fungi</taxon>
        <taxon>Dikarya</taxon>
        <taxon>Basidiomycota</taxon>
        <taxon>Agaricomycotina</taxon>
        <taxon>Agaricomycetes</taxon>
        <taxon>Agaricomycetidae</taxon>
        <taxon>Boletales</taxon>
        <taxon>Boletales incertae sedis</taxon>
        <taxon>Leucogyrophana</taxon>
    </lineage>
</organism>
<gene>
    <name evidence="1" type="ORF">HYDPIDRAFT_51791</name>
</gene>
<sequence length="165" mass="19160">SAEDWVAHNRPILQDYANRQTSLPLGRRVEITLNEPSQFVLGGLQLLVNRDPKDSFTDRSRPLGPQLIENFVDVRRWATEYFRSRHAMQTVHSDVPTLLTIITNNFYEAHVQLIDRLVDFAIENMRFCGRSTLSAEDFAFGFDLRMSQDLPFSVESSSRIREREE</sequence>